<feature type="compositionally biased region" description="Basic and acidic residues" evidence="1">
    <location>
        <begin position="786"/>
        <end position="803"/>
    </location>
</feature>
<dbReference type="Gene3D" id="2.30.30.490">
    <property type="match status" value="1"/>
</dbReference>
<dbReference type="InterPro" id="IPR008395">
    <property type="entry name" value="Agenet-like_dom"/>
</dbReference>
<feature type="compositionally biased region" description="Basic and acidic residues" evidence="1">
    <location>
        <begin position="130"/>
        <end position="143"/>
    </location>
</feature>
<feature type="compositionally biased region" description="Basic and acidic residues" evidence="1">
    <location>
        <begin position="683"/>
        <end position="692"/>
    </location>
</feature>
<feature type="region of interest" description="Disordered" evidence="1">
    <location>
        <begin position="728"/>
        <end position="769"/>
    </location>
</feature>
<dbReference type="SMART" id="SM00743">
    <property type="entry name" value="Agenet"/>
    <property type="match status" value="2"/>
</dbReference>
<feature type="compositionally biased region" description="Basic residues" evidence="1">
    <location>
        <begin position="344"/>
        <end position="360"/>
    </location>
</feature>
<proteinExistence type="predicted"/>
<feature type="region of interest" description="Disordered" evidence="1">
    <location>
        <begin position="616"/>
        <end position="642"/>
    </location>
</feature>
<evidence type="ECO:0000313" key="4">
    <source>
        <dbReference type="Proteomes" id="UP000077202"/>
    </source>
</evidence>
<reference evidence="3" key="1">
    <citation type="submission" date="2016-03" db="EMBL/GenBank/DDBJ databases">
        <title>Mechanisms controlling the formation of the plant cell surface in tip-growing cells are functionally conserved among land plants.</title>
        <authorList>
            <person name="Honkanen S."/>
            <person name="Jones V.A."/>
            <person name="Morieri G."/>
            <person name="Champion C."/>
            <person name="Hetherington A.J."/>
            <person name="Kelly S."/>
            <person name="Saint-Marcoux D."/>
            <person name="Proust H."/>
            <person name="Prescott H."/>
            <person name="Dolan L."/>
        </authorList>
    </citation>
    <scope>NUCLEOTIDE SEQUENCE [LARGE SCALE GENOMIC DNA]</scope>
    <source>
        <tissue evidence="3">Whole gametophyte</tissue>
    </source>
</reference>
<dbReference type="CDD" id="cd20405">
    <property type="entry name" value="Tudor_Agenet_AtDUF_rpt1_3"/>
    <property type="match status" value="1"/>
</dbReference>
<evidence type="ECO:0000313" key="3">
    <source>
        <dbReference type="EMBL" id="OAE25165.1"/>
    </source>
</evidence>
<feature type="compositionally biased region" description="Polar residues" evidence="1">
    <location>
        <begin position="618"/>
        <end position="640"/>
    </location>
</feature>
<evidence type="ECO:0000256" key="1">
    <source>
        <dbReference type="SAM" id="MobiDB-lite"/>
    </source>
</evidence>
<feature type="region of interest" description="Disordered" evidence="1">
    <location>
        <begin position="662"/>
        <end position="713"/>
    </location>
</feature>
<dbReference type="AlphaFoldDB" id="A0A176VYC6"/>
<dbReference type="InterPro" id="IPR001025">
    <property type="entry name" value="BAH_dom"/>
</dbReference>
<protein>
    <recommendedName>
        <fullName evidence="2">BAH domain-containing protein</fullName>
    </recommendedName>
</protein>
<gene>
    <name evidence="3" type="ORF">AXG93_3217s1830</name>
</gene>
<dbReference type="PANTHER" id="PTHR31917:SF101">
    <property type="entry name" value="OS07G0607300 PROTEIN"/>
    <property type="match status" value="1"/>
</dbReference>
<feature type="compositionally biased region" description="Polar residues" evidence="1">
    <location>
        <begin position="899"/>
        <end position="908"/>
    </location>
</feature>
<dbReference type="Pfam" id="PF01426">
    <property type="entry name" value="BAH"/>
    <property type="match status" value="1"/>
</dbReference>
<dbReference type="EMBL" id="LVLJ01002403">
    <property type="protein sequence ID" value="OAE25165.1"/>
    <property type="molecule type" value="Genomic_DNA"/>
</dbReference>
<feature type="compositionally biased region" description="Low complexity" evidence="1">
    <location>
        <begin position="375"/>
        <end position="387"/>
    </location>
</feature>
<feature type="region of interest" description="Disordered" evidence="1">
    <location>
        <begin position="97"/>
        <end position="152"/>
    </location>
</feature>
<feature type="compositionally biased region" description="Basic and acidic residues" evidence="1">
    <location>
        <begin position="728"/>
        <end position="756"/>
    </location>
</feature>
<dbReference type="Pfam" id="PF05641">
    <property type="entry name" value="Agenet"/>
    <property type="match status" value="1"/>
</dbReference>
<evidence type="ECO:0000259" key="2">
    <source>
        <dbReference type="PROSITE" id="PS51038"/>
    </source>
</evidence>
<name>A0A176VYC6_MARPO</name>
<feature type="region of interest" description="Disordered" evidence="1">
    <location>
        <begin position="890"/>
        <end position="913"/>
    </location>
</feature>
<dbReference type="InterPro" id="IPR043151">
    <property type="entry name" value="BAH_sf"/>
</dbReference>
<feature type="compositionally biased region" description="Polar residues" evidence="1">
    <location>
        <begin position="97"/>
        <end position="117"/>
    </location>
</feature>
<feature type="region of interest" description="Disordered" evidence="1">
    <location>
        <begin position="784"/>
        <end position="803"/>
    </location>
</feature>
<dbReference type="InterPro" id="IPR014002">
    <property type="entry name" value="Agenet_dom_plant"/>
</dbReference>
<dbReference type="PANTHER" id="PTHR31917">
    <property type="entry name" value="AGENET DOMAIN-CONTAINING PROTEIN-RELATED"/>
    <property type="match status" value="1"/>
</dbReference>
<comment type="caution">
    <text evidence="3">The sequence shown here is derived from an EMBL/GenBank/DDBJ whole genome shotgun (WGS) entry which is preliminary data.</text>
</comment>
<dbReference type="Proteomes" id="UP000077202">
    <property type="component" value="Unassembled WGS sequence"/>
</dbReference>
<organism evidence="3 4">
    <name type="scientific">Marchantia polymorpha subsp. ruderalis</name>
    <dbReference type="NCBI Taxonomy" id="1480154"/>
    <lineage>
        <taxon>Eukaryota</taxon>
        <taxon>Viridiplantae</taxon>
        <taxon>Streptophyta</taxon>
        <taxon>Embryophyta</taxon>
        <taxon>Marchantiophyta</taxon>
        <taxon>Marchantiopsida</taxon>
        <taxon>Marchantiidae</taxon>
        <taxon>Marchantiales</taxon>
        <taxon>Marchantiaceae</taxon>
        <taxon>Marchantia</taxon>
    </lineage>
</organism>
<feature type="domain" description="BAH" evidence="2">
    <location>
        <begin position="178"/>
        <end position="298"/>
    </location>
</feature>
<sequence>MASSSQRRFVDWEERFVSHERGFRVVHYLLRDREGTPWLAVVGTERSLRHMVYVVRDEFLPIAGLDKSTTSGYKWRARREVVDWLSSLIIKSRFSDANHSAGSSRNALNSSTDVDSSYSHDADGIESGQEESRRHHYEVEARRQISGSSPSSDIEWVGAEWTCRKKLKHFQAFRRNGVVIHMRRFVYVMTEEKERHIAHVQDLYEDKKQRKKLRVRWFHKPSELGCKIPPPAPDRREVFYTSYEQDLSVECVDGVATVLTPEHYQQALLLSGGSNLMATTHMCSRQFDTDGIRPLNIEYLHGYAEQPVFGTLGINHMLLADAPDQQGNDSMDIDEDEGADVGKAVRRGPRTGPRGSRRRAGAPSTKNTRSQSTKGAAAGAGAPGSSPLLWASSAQRPSGDVAVRRSADAATASGSGSGDWKEPSSSGAAGCSEDAGFSFTIFHLPFAPTTPCAYHIGDHVEVLSQDSGVRGCWFRAAVVGLAHRRIKVRYTDLLDENNEATIEEWKSTTEVSNPFLPNFRARGRPTIRPCREDSEIRSHKLLMDTGVLVDAWISDGWWEGMMENIGGGYVNVYFPEERYRATVRESDLRPSWEWMHGRWSSVSLLLGCAPLDVKPSPKASNQTSNGSSILGSHANGSLESGSFDEEAGARILSMISKSTSCAVGRDSWNAPPRVGGPGNVEEDSQHACDHSRKLTTTGSASRPDAEDCTGVAMTKSGKVEELTHVLESVKEERQDSESSRDSSRRMAVDSGDEVKKVTSTGLKWRRKRHRQIPSLGNVVVHSLSADSKESLERSRDDSRVDRPAEDLRLLDNVEKYSRLKSGDMEEMPKFKQHRHGKIHGTPMGTSFLMTSIPIANLVMSRLSSAVSYGTEVTGDANQGWYGEQNEVRCEETDPKPVSVISSERSPNAGSMRARKWERKALLALLKKS</sequence>
<accession>A0A176VYC6</accession>
<keyword evidence="4" id="KW-1185">Reference proteome</keyword>
<feature type="region of interest" description="Disordered" evidence="1">
    <location>
        <begin position="323"/>
        <end position="427"/>
    </location>
</feature>
<dbReference type="GO" id="GO:0003682">
    <property type="term" value="F:chromatin binding"/>
    <property type="evidence" value="ECO:0007669"/>
    <property type="project" value="InterPro"/>
</dbReference>
<dbReference type="PROSITE" id="PS51038">
    <property type="entry name" value="BAH"/>
    <property type="match status" value="1"/>
</dbReference>